<dbReference type="AlphaFoldDB" id="A0A2S2NQM4"/>
<proteinExistence type="predicted"/>
<dbReference type="EMBL" id="GGMR01006871">
    <property type="protein sequence ID" value="MBY19490.1"/>
    <property type="molecule type" value="Transcribed_RNA"/>
</dbReference>
<evidence type="ECO:0008006" key="2">
    <source>
        <dbReference type="Google" id="ProtNLM"/>
    </source>
</evidence>
<protein>
    <recommendedName>
        <fullName evidence="2">DUF4371 domain-containing protein</fullName>
    </recommendedName>
</protein>
<reference evidence="1" key="1">
    <citation type="submission" date="2018-04" db="EMBL/GenBank/DDBJ databases">
        <title>Transcriptome of Schizaphis graminum biotype I.</title>
        <authorList>
            <person name="Scully E.D."/>
            <person name="Geib S.M."/>
            <person name="Palmer N.A."/>
            <person name="Koch K."/>
            <person name="Bradshaw J."/>
            <person name="Heng-Moss T."/>
            <person name="Sarath G."/>
        </authorList>
    </citation>
    <scope>NUCLEOTIDE SEQUENCE</scope>
</reference>
<gene>
    <name evidence="1" type="ORF">g.149050</name>
</gene>
<name>A0A2S2NQM4_SCHGA</name>
<evidence type="ECO:0000313" key="1">
    <source>
        <dbReference type="EMBL" id="MBY19490.1"/>
    </source>
</evidence>
<sequence length="137" mass="15317">MELVDRLAVLVSGNGILKLLVVPPLLKSTDKLMAEAVYNLINNWNLSNHIQFMCFDTTARNTGQKSGARVLLEKMLGQNLIKLASRHHIFEIVVGKVFDHLMGPSNGPDIALFKKISNLWPNIIQDAFENSLINTCF</sequence>
<accession>A0A2S2NQM4</accession>
<organism evidence="1">
    <name type="scientific">Schizaphis graminum</name>
    <name type="common">Green bug aphid</name>
    <dbReference type="NCBI Taxonomy" id="13262"/>
    <lineage>
        <taxon>Eukaryota</taxon>
        <taxon>Metazoa</taxon>
        <taxon>Ecdysozoa</taxon>
        <taxon>Arthropoda</taxon>
        <taxon>Hexapoda</taxon>
        <taxon>Insecta</taxon>
        <taxon>Pterygota</taxon>
        <taxon>Neoptera</taxon>
        <taxon>Paraneoptera</taxon>
        <taxon>Hemiptera</taxon>
        <taxon>Sternorrhyncha</taxon>
        <taxon>Aphidomorpha</taxon>
        <taxon>Aphidoidea</taxon>
        <taxon>Aphididae</taxon>
        <taxon>Aphidini</taxon>
        <taxon>Schizaphis</taxon>
    </lineage>
</organism>